<evidence type="ECO:0000256" key="1">
    <source>
        <dbReference type="SAM" id="MobiDB-lite"/>
    </source>
</evidence>
<dbReference type="AlphaFoldDB" id="A0A7M2WZF5"/>
<dbReference type="Proteomes" id="UP000593765">
    <property type="component" value="Chromosome"/>
</dbReference>
<feature type="region of interest" description="Disordered" evidence="1">
    <location>
        <begin position="129"/>
        <end position="151"/>
    </location>
</feature>
<sequence>MLLQTNSYIVPKERRAEHVRLLRRFRQVLMRLGCDLFEVYEQMGPNWTSGDGSGRFVQIMRFRDRKHQREVHASEQSDPAAQQLIAEFCDLVNLPYQQQQGLLAIGYYQGVIDVPASAITKQAAAAQAPAQAPAPVARKRAEGTPPPSFGFGVPSPTAAAVVPAAAMGFGGGIASAAFADSSQASDEAPEDYAGEEQPEDHSADANEELPAESEASGDALEEQSSEEPNDTVAASTQADADDHEAELELPELDGLSDELAPVEDPIGQQAFEQQFSSAVEEEPETGELEIFEPHEEPHEEIPEIAAAGGNDDDLHEDLSATLSETGIDDVAFAETSEEEAGDDQTFSAESAATEAEPESTNEVSVDAPVGQDITEGHELSLPIDSDTEAALNGLDFTDIGPAETAGFSGMAEPDADAAAEIAEPGEVGEVEAGGPEIPAEVAPEIAAESEVDEWQPVAEAPESLELSQDFLQSAETAEAAEFGGEPVDLTAETPLLDQQPVSEHDEGLSLADVPPPLPTDLFETAAEEAVAEHTEPVAAIDEFAAEQNAVPSEVAQGEWSAETLSADAVATDEIDTTPDATALAEVSPGEASVEPGTPVTASSPSTDTDAAERIFGLEPGSSGLGGLTDSLPGNASSRGNLMGDLAFAIPAPGIPPAPQSATNGHHLDQIAADEESAVDVEAELPMQLITDEGEIEILYEEFPEAFEDGSEPAGEGQDEIEAALNEALRD</sequence>
<feature type="region of interest" description="Disordered" evidence="1">
    <location>
        <begin position="585"/>
        <end position="632"/>
    </location>
</feature>
<feature type="compositionally biased region" description="Low complexity" evidence="1">
    <location>
        <begin position="345"/>
        <end position="360"/>
    </location>
</feature>
<protein>
    <submittedName>
        <fullName evidence="2">Uncharacterized protein</fullName>
    </submittedName>
</protein>
<feature type="compositionally biased region" description="Polar residues" evidence="1">
    <location>
        <begin position="599"/>
        <end position="608"/>
    </location>
</feature>
<dbReference type="EMBL" id="CP063458">
    <property type="protein sequence ID" value="QOV90866.1"/>
    <property type="molecule type" value="Genomic_DNA"/>
</dbReference>
<feature type="compositionally biased region" description="Acidic residues" evidence="1">
    <location>
        <begin position="187"/>
        <end position="198"/>
    </location>
</feature>
<reference evidence="2 3" key="1">
    <citation type="submission" date="2020-10" db="EMBL/GenBank/DDBJ databases">
        <title>Wide distribution of Phycisphaera-like planctomycetes from WD2101 soil group in peatlands and genome analysis of the first cultivated representative.</title>
        <authorList>
            <person name="Dedysh S.N."/>
            <person name="Beletsky A.V."/>
            <person name="Ivanova A."/>
            <person name="Kulichevskaya I.S."/>
            <person name="Suzina N.E."/>
            <person name="Philippov D.A."/>
            <person name="Rakitin A.L."/>
            <person name="Mardanov A.V."/>
            <person name="Ravin N.V."/>
        </authorList>
    </citation>
    <scope>NUCLEOTIDE SEQUENCE [LARGE SCALE GENOMIC DNA]</scope>
    <source>
        <strain evidence="2 3">M1803</strain>
    </source>
</reference>
<evidence type="ECO:0000313" key="3">
    <source>
        <dbReference type="Proteomes" id="UP000593765"/>
    </source>
</evidence>
<feature type="compositionally biased region" description="Acidic residues" evidence="1">
    <location>
        <begin position="279"/>
        <end position="290"/>
    </location>
</feature>
<evidence type="ECO:0000313" key="2">
    <source>
        <dbReference type="EMBL" id="QOV90866.1"/>
    </source>
</evidence>
<name>A0A7M2WZF5_9BACT</name>
<feature type="compositionally biased region" description="Basic and acidic residues" evidence="1">
    <location>
        <begin position="291"/>
        <end position="301"/>
    </location>
</feature>
<organism evidence="2 3">
    <name type="scientific">Humisphaera borealis</name>
    <dbReference type="NCBI Taxonomy" id="2807512"/>
    <lineage>
        <taxon>Bacteria</taxon>
        <taxon>Pseudomonadati</taxon>
        <taxon>Planctomycetota</taxon>
        <taxon>Phycisphaerae</taxon>
        <taxon>Tepidisphaerales</taxon>
        <taxon>Tepidisphaeraceae</taxon>
        <taxon>Humisphaera</taxon>
    </lineage>
</organism>
<proteinExistence type="predicted"/>
<feature type="compositionally biased region" description="Acidic residues" evidence="1">
    <location>
        <begin position="239"/>
        <end position="256"/>
    </location>
</feature>
<gene>
    <name evidence="2" type="ORF">IPV69_05765</name>
</gene>
<accession>A0A7M2WZF5</accession>
<feature type="region of interest" description="Disordered" evidence="1">
    <location>
        <begin position="180"/>
        <end position="365"/>
    </location>
</feature>
<feature type="compositionally biased region" description="Acidic residues" evidence="1">
    <location>
        <begin position="219"/>
        <end position="229"/>
    </location>
</feature>
<dbReference type="RefSeq" id="WP_206293970.1">
    <property type="nucleotide sequence ID" value="NZ_CP063458.1"/>
</dbReference>
<dbReference type="KEGG" id="hbs:IPV69_05765"/>
<keyword evidence="3" id="KW-1185">Reference proteome</keyword>